<feature type="non-terminal residue" evidence="2">
    <location>
        <position position="1"/>
    </location>
</feature>
<dbReference type="EMBL" id="QUTI01030463">
    <property type="protein sequence ID" value="RLO03657.1"/>
    <property type="molecule type" value="Genomic_DNA"/>
</dbReference>
<dbReference type="Proteomes" id="UP000275652">
    <property type="component" value="Unassembled WGS sequence"/>
</dbReference>
<feature type="coiled-coil region" evidence="1">
    <location>
        <begin position="287"/>
        <end position="335"/>
    </location>
</feature>
<organism evidence="2 3">
    <name type="scientific">Aphanomyces astaci</name>
    <name type="common">Crayfish plague agent</name>
    <dbReference type="NCBI Taxonomy" id="112090"/>
    <lineage>
        <taxon>Eukaryota</taxon>
        <taxon>Sar</taxon>
        <taxon>Stramenopiles</taxon>
        <taxon>Oomycota</taxon>
        <taxon>Saprolegniomycetes</taxon>
        <taxon>Saprolegniales</taxon>
        <taxon>Verrucalvaceae</taxon>
        <taxon>Aphanomyces</taxon>
    </lineage>
</organism>
<evidence type="ECO:0000313" key="3">
    <source>
        <dbReference type="Proteomes" id="UP000275652"/>
    </source>
</evidence>
<evidence type="ECO:0000256" key="1">
    <source>
        <dbReference type="SAM" id="Coils"/>
    </source>
</evidence>
<protein>
    <submittedName>
        <fullName evidence="2">Uncharacterized protein</fullName>
    </submittedName>
</protein>
<keyword evidence="1" id="KW-0175">Coiled coil</keyword>
<accession>A0A9X8H6Z8</accession>
<sequence>MEPLDIEVVDEAEYLRSLVATAASDAAVLRDQIHRRTQLLDKLRMAYMRDVVVVKDRLWKHGIRTDAELAALPSADFKPLLPLFSPAESFLRVPQVATQQLATVKAAKDKSDGALAAMTDDAATLRRMLVKEQKVTAFLQDEQKRLKGKLDAMAAARSTHHASMEATVVAQLETAATTADRTAATADHTAATAKAELKQCQDAHVAAMAMAADEMDSQKREWQRKVDRCNERQAKAADMIQTLQRDIERFEAAAAAMETRVELKHLQDLNAMSGNWQREVEAHALTKQRSMDAMADLERRLKDALAAIEPTRAQLADTRQQLLQRTRELDAATAQYTTLDELFRTKTRVWQTTYD</sequence>
<dbReference type="AlphaFoldDB" id="A0A9X8H6Z8"/>
<gene>
    <name evidence="2" type="ORF">DYB28_000710</name>
</gene>
<evidence type="ECO:0000313" key="2">
    <source>
        <dbReference type="EMBL" id="RLO03657.1"/>
    </source>
</evidence>
<feature type="coiled-coil region" evidence="1">
    <location>
        <begin position="212"/>
        <end position="260"/>
    </location>
</feature>
<name>A0A9X8H6Z8_APHAT</name>
<proteinExistence type="predicted"/>
<reference evidence="2 3" key="1">
    <citation type="journal article" date="2018" name="J. Invertebr. Pathol.">
        <title>New genotyping method for the causative agent of crayfish plague (Aphanomyces astaci) based on whole genome data.</title>
        <authorList>
            <person name="Minardi D."/>
            <person name="Studholme D.J."/>
            <person name="van der Giezen M."/>
            <person name="Pretto T."/>
            <person name="Oidtmann B."/>
        </authorList>
    </citation>
    <scope>NUCLEOTIDE SEQUENCE [LARGE SCALE GENOMIC DNA]</scope>
    <source>
        <strain evidence="2 3">KB13</strain>
    </source>
</reference>
<comment type="caution">
    <text evidence="2">The sequence shown here is derived from an EMBL/GenBank/DDBJ whole genome shotgun (WGS) entry which is preliminary data.</text>
</comment>